<evidence type="ECO:0000256" key="3">
    <source>
        <dbReference type="ARBA" id="ARBA00010299"/>
    </source>
</evidence>
<comment type="similarity">
    <text evidence="3">Belongs to the FliG family.</text>
</comment>
<dbReference type="PRINTS" id="PR00954">
    <property type="entry name" value="FLGMOTORFLIG"/>
</dbReference>
<evidence type="ECO:0000256" key="5">
    <source>
        <dbReference type="ARBA" id="ARBA00022475"/>
    </source>
</evidence>
<dbReference type="RefSeq" id="WP_085466252.1">
    <property type="nucleotide sequence ID" value="NZ_FXBL01000004.1"/>
</dbReference>
<dbReference type="InterPro" id="IPR011002">
    <property type="entry name" value="FliG_a-hlx"/>
</dbReference>
<evidence type="ECO:0000256" key="4">
    <source>
        <dbReference type="ARBA" id="ARBA00021870"/>
    </source>
</evidence>
<evidence type="ECO:0000256" key="6">
    <source>
        <dbReference type="ARBA" id="ARBA00022500"/>
    </source>
</evidence>
<dbReference type="OrthoDB" id="9780302at2"/>
<accession>A0A1X7PM58</accession>
<evidence type="ECO:0000259" key="11">
    <source>
        <dbReference type="Pfam" id="PF01706"/>
    </source>
</evidence>
<keyword evidence="7" id="KW-0283">Flagellar rotation</keyword>
<evidence type="ECO:0000256" key="8">
    <source>
        <dbReference type="ARBA" id="ARBA00023136"/>
    </source>
</evidence>
<dbReference type="GO" id="GO:0009425">
    <property type="term" value="C:bacterial-type flagellum basal body"/>
    <property type="evidence" value="ECO:0007669"/>
    <property type="project" value="UniProtKB-SubCell"/>
</dbReference>
<feature type="domain" description="Flagellar motor switch protein FliG middle" evidence="12">
    <location>
        <begin position="124"/>
        <end position="189"/>
    </location>
</feature>
<dbReference type="GO" id="GO:0003774">
    <property type="term" value="F:cytoskeletal motor activity"/>
    <property type="evidence" value="ECO:0007669"/>
    <property type="project" value="InterPro"/>
</dbReference>
<keyword evidence="14" id="KW-0966">Cell projection</keyword>
<dbReference type="AlphaFoldDB" id="A0A1X7PM58"/>
<dbReference type="GO" id="GO:0006935">
    <property type="term" value="P:chemotaxis"/>
    <property type="evidence" value="ECO:0007669"/>
    <property type="project" value="UniProtKB-KW"/>
</dbReference>
<dbReference type="Pfam" id="PF14841">
    <property type="entry name" value="FliG_M"/>
    <property type="match status" value="1"/>
</dbReference>
<evidence type="ECO:0000256" key="7">
    <source>
        <dbReference type="ARBA" id="ARBA00022779"/>
    </source>
</evidence>
<dbReference type="InterPro" id="IPR032779">
    <property type="entry name" value="FliG_M"/>
</dbReference>
<evidence type="ECO:0000256" key="2">
    <source>
        <dbReference type="ARBA" id="ARBA00004413"/>
    </source>
</evidence>
<protein>
    <recommendedName>
        <fullName evidence="4">Flagellar motor switch protein FliG</fullName>
    </recommendedName>
</protein>
<comment type="subcellular location">
    <subcellularLocation>
        <location evidence="1">Bacterial flagellum basal body</location>
    </subcellularLocation>
    <subcellularLocation>
        <location evidence="2">Cell membrane</location>
        <topology evidence="2">Peripheral membrane protein</topology>
        <orientation evidence="2">Cytoplasmic side</orientation>
    </subcellularLocation>
</comment>
<dbReference type="Proteomes" id="UP000193083">
    <property type="component" value="Unassembled WGS sequence"/>
</dbReference>
<keyword evidence="14" id="KW-0282">Flagellum</keyword>
<keyword evidence="8" id="KW-0472">Membrane</keyword>
<feature type="domain" description="Flagellar motor switch protein FliG C-terminal" evidence="11">
    <location>
        <begin position="234"/>
        <end position="332"/>
    </location>
</feature>
<dbReference type="PANTHER" id="PTHR30534">
    <property type="entry name" value="FLAGELLAR MOTOR SWITCH PROTEIN FLIG"/>
    <property type="match status" value="1"/>
</dbReference>
<dbReference type="SUPFAM" id="SSF48029">
    <property type="entry name" value="FliG"/>
    <property type="match status" value="2"/>
</dbReference>
<dbReference type="InterPro" id="IPR028263">
    <property type="entry name" value="FliG_N"/>
</dbReference>
<name>A0A1X7PM58_9HYPH</name>
<dbReference type="InterPro" id="IPR000090">
    <property type="entry name" value="Flg_Motor_Flig"/>
</dbReference>
<dbReference type="GO" id="GO:0071973">
    <property type="term" value="P:bacterial-type flagellum-dependent cell motility"/>
    <property type="evidence" value="ECO:0007669"/>
    <property type="project" value="InterPro"/>
</dbReference>
<evidence type="ECO:0000259" key="12">
    <source>
        <dbReference type="Pfam" id="PF14841"/>
    </source>
</evidence>
<dbReference type="PANTHER" id="PTHR30534:SF0">
    <property type="entry name" value="FLAGELLAR MOTOR SWITCH PROTEIN FLIG"/>
    <property type="match status" value="1"/>
</dbReference>
<evidence type="ECO:0000313" key="14">
    <source>
        <dbReference type="EMBL" id="SMH51939.1"/>
    </source>
</evidence>
<feature type="domain" description="Flagellar motor switch protein FliG N-terminal" evidence="13">
    <location>
        <begin position="10"/>
        <end position="101"/>
    </location>
</feature>
<keyword evidence="6" id="KW-0145">Chemotaxis</keyword>
<proteinExistence type="inferred from homology"/>
<dbReference type="InterPro" id="IPR023087">
    <property type="entry name" value="Flg_Motor_Flig_C"/>
</dbReference>
<keyword evidence="14" id="KW-0969">Cilium</keyword>
<gene>
    <name evidence="14" type="ORF">SAMN02982922_4576</name>
</gene>
<keyword evidence="5" id="KW-1003">Cell membrane</keyword>
<comment type="function">
    <text evidence="10">FliG is one of three proteins (FliG, FliN, FliM) that forms the rotor-mounted switch complex (C ring), located at the base of the basal body. This complex interacts with the CheY and CheZ chemotaxis proteins, in addition to contacting components of the motor that determine the direction of flagellar rotation.</text>
</comment>
<dbReference type="EMBL" id="FXBL01000004">
    <property type="protein sequence ID" value="SMH51939.1"/>
    <property type="molecule type" value="Genomic_DNA"/>
</dbReference>
<keyword evidence="9" id="KW-0975">Bacterial flagellum</keyword>
<keyword evidence="15" id="KW-1185">Reference proteome</keyword>
<dbReference type="Gene3D" id="1.10.220.30">
    <property type="match status" value="3"/>
</dbReference>
<dbReference type="GO" id="GO:0005886">
    <property type="term" value="C:plasma membrane"/>
    <property type="evidence" value="ECO:0007669"/>
    <property type="project" value="UniProtKB-SubCell"/>
</dbReference>
<evidence type="ECO:0000313" key="15">
    <source>
        <dbReference type="Proteomes" id="UP000193083"/>
    </source>
</evidence>
<sequence length="339" mass="36085">MTATSDLPSLTRTQKAAAILVALGKPAAGRLLKFFKQDELRALMDGARELRTIPQAELERIVAEFEAEFAEGAGLLDSADTMGTIFSETLTPEEMTALMNDGPIETATDEPKPIWPQLEQIEPARVGAFLTNEHPQAAAFALSKLAPSFAAQVMIVLDKAVRGEIVKRMLALNPASPTAVAMMEAHVRAALIEDDSGKAASGAQMRVASVLNELDKSQLDEVMDDLASAGAVNLDAIRAQLFAFEDIVFLDQKARVTLFDGIAADIVTLALRNAGAELTEAILSAQGARARRMIEAELKADPGNVSANDINKARKQIASTAIRLAGEGALQLPQTQEAA</sequence>
<reference evidence="14 15" key="1">
    <citation type="submission" date="2017-04" db="EMBL/GenBank/DDBJ databases">
        <authorList>
            <person name="Afonso C.L."/>
            <person name="Miller P.J."/>
            <person name="Scott M.A."/>
            <person name="Spackman E."/>
            <person name="Goraichik I."/>
            <person name="Dimitrov K.M."/>
            <person name="Suarez D.L."/>
            <person name="Swayne D.E."/>
        </authorList>
    </citation>
    <scope>NUCLEOTIDE SEQUENCE [LARGE SCALE GENOMIC DNA]</scope>
    <source>
        <strain evidence="14 15">B5P</strain>
    </source>
</reference>
<evidence type="ECO:0000256" key="9">
    <source>
        <dbReference type="ARBA" id="ARBA00023143"/>
    </source>
</evidence>
<evidence type="ECO:0000256" key="1">
    <source>
        <dbReference type="ARBA" id="ARBA00004117"/>
    </source>
</evidence>
<evidence type="ECO:0000256" key="10">
    <source>
        <dbReference type="ARBA" id="ARBA00025598"/>
    </source>
</evidence>
<evidence type="ECO:0000259" key="13">
    <source>
        <dbReference type="Pfam" id="PF14842"/>
    </source>
</evidence>
<dbReference type="Pfam" id="PF14842">
    <property type="entry name" value="FliG_N"/>
    <property type="match status" value="1"/>
</dbReference>
<dbReference type="Pfam" id="PF01706">
    <property type="entry name" value="FliG_C"/>
    <property type="match status" value="1"/>
</dbReference>
<organism evidence="14 15">
    <name type="scientific">Mesorhizobium australicum</name>
    <dbReference type="NCBI Taxonomy" id="536018"/>
    <lineage>
        <taxon>Bacteria</taxon>
        <taxon>Pseudomonadati</taxon>
        <taxon>Pseudomonadota</taxon>
        <taxon>Alphaproteobacteria</taxon>
        <taxon>Hyphomicrobiales</taxon>
        <taxon>Phyllobacteriaceae</taxon>
        <taxon>Mesorhizobium</taxon>
    </lineage>
</organism>